<protein>
    <recommendedName>
        <fullName evidence="4">WXG100 family type VII secretion target</fullName>
    </recommendedName>
</protein>
<comment type="caution">
    <text evidence="2">The sequence shown here is derived from an EMBL/GenBank/DDBJ whole genome shotgun (WGS) entry which is preliminary data.</text>
</comment>
<dbReference type="InterPro" id="IPR010310">
    <property type="entry name" value="T7SS_ESAT-6-like"/>
</dbReference>
<proteinExistence type="predicted"/>
<evidence type="ECO:0000313" key="3">
    <source>
        <dbReference type="Proteomes" id="UP000609879"/>
    </source>
</evidence>
<evidence type="ECO:0000313" key="2">
    <source>
        <dbReference type="EMBL" id="GID72375.1"/>
    </source>
</evidence>
<evidence type="ECO:0000256" key="1">
    <source>
        <dbReference type="SAM" id="MobiDB-lite"/>
    </source>
</evidence>
<dbReference type="Gene3D" id="1.10.287.1060">
    <property type="entry name" value="ESAT-6-like"/>
    <property type="match status" value="1"/>
</dbReference>
<reference evidence="2 3" key="1">
    <citation type="submission" date="2021-01" db="EMBL/GenBank/DDBJ databases">
        <title>Whole genome shotgun sequence of Actinoplanes deccanensis NBRC 13994.</title>
        <authorList>
            <person name="Komaki H."/>
            <person name="Tamura T."/>
        </authorList>
    </citation>
    <scope>NUCLEOTIDE SEQUENCE [LARGE SCALE GENOMIC DNA]</scope>
    <source>
        <strain evidence="2 3">NBRC 13994</strain>
    </source>
</reference>
<dbReference type="Proteomes" id="UP000609879">
    <property type="component" value="Unassembled WGS sequence"/>
</dbReference>
<accession>A0ABQ3XXJ1</accession>
<organism evidence="2 3">
    <name type="scientific">Paractinoplanes deccanensis</name>
    <dbReference type="NCBI Taxonomy" id="113561"/>
    <lineage>
        <taxon>Bacteria</taxon>
        <taxon>Bacillati</taxon>
        <taxon>Actinomycetota</taxon>
        <taxon>Actinomycetes</taxon>
        <taxon>Micromonosporales</taxon>
        <taxon>Micromonosporaceae</taxon>
        <taxon>Paractinoplanes</taxon>
    </lineage>
</organism>
<sequence length="117" mass="13447">MTMPGFRLTPELIKKASTDSYATADQVWQQLAVLRNYVLELEQTWHGVAQDTFQQLMNDWDVYARMMNDALRDIGQGLDGNYVNYIDTEQENIRNLQPVSGHPMPGRPGFDLPPSRF</sequence>
<name>A0ABQ3XXJ1_9ACTN</name>
<dbReference type="Pfam" id="PF06013">
    <property type="entry name" value="WXG100"/>
    <property type="match status" value="1"/>
</dbReference>
<dbReference type="RefSeq" id="WP_203760329.1">
    <property type="nucleotide sequence ID" value="NZ_BAAABO010000025.1"/>
</dbReference>
<dbReference type="InterPro" id="IPR036689">
    <property type="entry name" value="ESAT-6-like_sf"/>
</dbReference>
<dbReference type="SUPFAM" id="SSF140453">
    <property type="entry name" value="EsxAB dimer-like"/>
    <property type="match status" value="1"/>
</dbReference>
<evidence type="ECO:0008006" key="4">
    <source>
        <dbReference type="Google" id="ProtNLM"/>
    </source>
</evidence>
<feature type="region of interest" description="Disordered" evidence="1">
    <location>
        <begin position="96"/>
        <end position="117"/>
    </location>
</feature>
<dbReference type="NCBIfam" id="TIGR03930">
    <property type="entry name" value="WXG100_ESAT6"/>
    <property type="match status" value="1"/>
</dbReference>
<dbReference type="EMBL" id="BOMI01000014">
    <property type="protein sequence ID" value="GID72375.1"/>
    <property type="molecule type" value="Genomic_DNA"/>
</dbReference>
<gene>
    <name evidence="2" type="ORF">Ade02nite_10160</name>
</gene>
<keyword evidence="3" id="KW-1185">Reference proteome</keyword>